<sequence>MSGADTLRRWRLVLGRYAEPDTGDALSAADRRVDDALDYLYGRAYDRQGLLRRGGQGGLDASQVTALDWLQRTRELFPQDVYERVQRHALDKFGLNEILRDPATLRALEPDENLARALLAMRGRLGADMQDAVRDVIGKVVQDITRRLRHDFVNALSGRRNRFRRSMVPSAQNFDWRATIAANLRHYDVASRRLVIERPRFNSRVKRQLPWDVILCVDQSASMLDSVLYSAIVAGILVSLPSVNIRLVVFDTNVVDLTRMAADPVEVLLTVQLGGGTDVGRAMRYCEQLVTAPQRTIVALVSDFAEGAPPGALLACVQRLAQARVRLLGLAALDARAQPVYDRDMAQRLAARGMEIAALTPARFAGWLAEVIG</sequence>
<dbReference type="EMBL" id="BMWV01000014">
    <property type="protein sequence ID" value="GGY60705.1"/>
    <property type="molecule type" value="Genomic_DNA"/>
</dbReference>
<feature type="domain" description="VWFA" evidence="1">
    <location>
        <begin position="210"/>
        <end position="369"/>
    </location>
</feature>
<dbReference type="PANTHER" id="PTHR30634:SF16">
    <property type="entry name" value="OUTER-MEMBRANE LIPOPROTEIN LOLB"/>
    <property type="match status" value="1"/>
</dbReference>
<reference evidence="2" key="1">
    <citation type="journal article" date="2014" name="Int. J. Syst. Evol. Microbiol.">
        <title>Complete genome sequence of Corynebacterium casei LMG S-19264T (=DSM 44701T), isolated from a smear-ripened cheese.</title>
        <authorList>
            <consortium name="US DOE Joint Genome Institute (JGI-PGF)"/>
            <person name="Walter F."/>
            <person name="Albersmeier A."/>
            <person name="Kalinowski J."/>
            <person name="Ruckert C."/>
        </authorList>
    </citation>
    <scope>NUCLEOTIDE SEQUENCE</scope>
    <source>
        <strain evidence="2">KCTC 12343</strain>
    </source>
</reference>
<evidence type="ECO:0000313" key="5">
    <source>
        <dbReference type="Proteomes" id="UP000628442"/>
    </source>
</evidence>
<dbReference type="RefSeq" id="WP_131145054.1">
    <property type="nucleotide sequence ID" value="NZ_BMWV01000014.1"/>
</dbReference>
<dbReference type="InterPro" id="IPR036465">
    <property type="entry name" value="vWFA_dom_sf"/>
</dbReference>
<dbReference type="InterPro" id="IPR050458">
    <property type="entry name" value="LolB"/>
</dbReference>
<dbReference type="OrthoDB" id="9789979at2"/>
<dbReference type="Proteomes" id="UP000628442">
    <property type="component" value="Unassembled WGS sequence"/>
</dbReference>
<proteinExistence type="predicted"/>
<gene>
    <name evidence="2" type="primary">yehP</name>
    <name evidence="3" type="ORF">EYF70_08750</name>
    <name evidence="2" type="ORF">GCM10007387_49140</name>
</gene>
<dbReference type="Gene3D" id="3.40.50.410">
    <property type="entry name" value="von Willebrand factor, type A domain"/>
    <property type="match status" value="1"/>
</dbReference>
<dbReference type="InterPro" id="IPR002035">
    <property type="entry name" value="VWF_A"/>
</dbReference>
<evidence type="ECO:0000313" key="4">
    <source>
        <dbReference type="Proteomes" id="UP000292307"/>
    </source>
</evidence>
<evidence type="ECO:0000313" key="2">
    <source>
        <dbReference type="EMBL" id="GGY60705.1"/>
    </source>
</evidence>
<organism evidence="2 5">
    <name type="scientific">Pseudoduganella albidiflava</name>
    <dbReference type="NCBI Taxonomy" id="321983"/>
    <lineage>
        <taxon>Bacteria</taxon>
        <taxon>Pseudomonadati</taxon>
        <taxon>Pseudomonadota</taxon>
        <taxon>Betaproteobacteria</taxon>
        <taxon>Burkholderiales</taxon>
        <taxon>Oxalobacteraceae</taxon>
        <taxon>Telluria group</taxon>
        <taxon>Pseudoduganella</taxon>
    </lineage>
</organism>
<dbReference type="PANTHER" id="PTHR30634">
    <property type="entry name" value="OUTER MEMBRANE LOLAB LIPOPROTEIN INSERTION APPARATUS"/>
    <property type="match status" value="1"/>
</dbReference>
<dbReference type="Proteomes" id="UP000292307">
    <property type="component" value="Chromosome"/>
</dbReference>
<dbReference type="AlphaFoldDB" id="A0A411WVZ8"/>
<dbReference type="InterPro" id="IPR008912">
    <property type="entry name" value="Uncharacterised_CoxE"/>
</dbReference>
<name>A0A411WVZ8_9BURK</name>
<evidence type="ECO:0000259" key="1">
    <source>
        <dbReference type="SMART" id="SM00327"/>
    </source>
</evidence>
<reference evidence="2" key="3">
    <citation type="submission" date="2022-12" db="EMBL/GenBank/DDBJ databases">
        <authorList>
            <person name="Sun Q."/>
            <person name="Kim S."/>
        </authorList>
    </citation>
    <scope>NUCLEOTIDE SEQUENCE</scope>
    <source>
        <strain evidence="2">KCTC 12343</strain>
    </source>
</reference>
<dbReference type="SUPFAM" id="SSF53300">
    <property type="entry name" value="vWA-like"/>
    <property type="match status" value="1"/>
</dbReference>
<dbReference type="Pfam" id="PF05762">
    <property type="entry name" value="VWA_CoxE"/>
    <property type="match status" value="1"/>
</dbReference>
<protein>
    <submittedName>
        <fullName evidence="3">VWA domain-containing protein</fullName>
    </submittedName>
</protein>
<evidence type="ECO:0000313" key="3">
    <source>
        <dbReference type="EMBL" id="QBI00926.1"/>
    </source>
</evidence>
<dbReference type="SMART" id="SM00327">
    <property type="entry name" value="VWA"/>
    <property type="match status" value="1"/>
</dbReference>
<keyword evidence="4" id="KW-1185">Reference proteome</keyword>
<dbReference type="EMBL" id="CP036401">
    <property type="protein sequence ID" value="QBI00926.1"/>
    <property type="molecule type" value="Genomic_DNA"/>
</dbReference>
<reference evidence="3 4" key="2">
    <citation type="submission" date="2019-02" db="EMBL/GenBank/DDBJ databases">
        <title>Draft Genome Sequences of Six Type Strains of the Genus Massilia.</title>
        <authorList>
            <person name="Miess H."/>
            <person name="Frediansyhah A."/>
            <person name="Gross H."/>
        </authorList>
    </citation>
    <scope>NUCLEOTIDE SEQUENCE [LARGE SCALE GENOMIC DNA]</scope>
    <source>
        <strain evidence="3 4">DSM 17472</strain>
    </source>
</reference>
<accession>A0A411WVZ8</accession>